<dbReference type="Gene3D" id="1.10.238.160">
    <property type="match status" value="1"/>
</dbReference>
<gene>
    <name evidence="1" type="ORF">PCO31110_02902</name>
</gene>
<dbReference type="PANTHER" id="PTHR36154:SF1">
    <property type="entry name" value="DNA-BINDING TRANSCRIPTIONAL ACTIVATOR ALPA"/>
    <property type="match status" value="1"/>
</dbReference>
<name>A0A5E4VXA4_9BURK</name>
<dbReference type="EMBL" id="CABPSJ010000003">
    <property type="protein sequence ID" value="VVE15640.1"/>
    <property type="molecule type" value="Genomic_DNA"/>
</dbReference>
<protein>
    <recommendedName>
        <fullName evidence="3">AlpA family transcriptional regulator</fullName>
    </recommendedName>
</protein>
<dbReference type="SUPFAM" id="SSF46955">
    <property type="entry name" value="Putative DNA-binding domain"/>
    <property type="match status" value="1"/>
</dbReference>
<dbReference type="InterPro" id="IPR009061">
    <property type="entry name" value="DNA-bd_dom_put_sf"/>
</dbReference>
<dbReference type="PANTHER" id="PTHR36154">
    <property type="entry name" value="DNA-BINDING TRANSCRIPTIONAL ACTIVATOR ALPA"/>
    <property type="match status" value="1"/>
</dbReference>
<proteinExistence type="predicted"/>
<accession>A0A5E4VXA4</accession>
<dbReference type="InterPro" id="IPR052931">
    <property type="entry name" value="Prophage_regulatory_activator"/>
</dbReference>
<reference evidence="1 2" key="1">
    <citation type="submission" date="2019-08" db="EMBL/GenBank/DDBJ databases">
        <authorList>
            <person name="Peeters C."/>
        </authorList>
    </citation>
    <scope>NUCLEOTIDE SEQUENCE [LARGE SCALE GENOMIC DNA]</scope>
    <source>
        <strain evidence="1 2">LMG 31110</strain>
    </source>
</reference>
<evidence type="ECO:0008006" key="3">
    <source>
        <dbReference type="Google" id="ProtNLM"/>
    </source>
</evidence>
<dbReference type="InterPro" id="IPR010260">
    <property type="entry name" value="AlpA"/>
</dbReference>
<dbReference type="Pfam" id="PF05930">
    <property type="entry name" value="Phage_AlpA"/>
    <property type="match status" value="1"/>
</dbReference>
<dbReference type="AlphaFoldDB" id="A0A5E4VXA4"/>
<evidence type="ECO:0000313" key="2">
    <source>
        <dbReference type="Proteomes" id="UP000337189"/>
    </source>
</evidence>
<evidence type="ECO:0000313" key="1">
    <source>
        <dbReference type="EMBL" id="VVE15640.1"/>
    </source>
</evidence>
<dbReference type="Proteomes" id="UP000337189">
    <property type="component" value="Unassembled WGS sequence"/>
</dbReference>
<sequence length="69" mass="7814">MNPPIRILRLKDVQQRIGISRPTVYRWLDKDPSFPKPVSLGSHSIGFVESEIDAWLEARVRASRGEVAA</sequence>
<organism evidence="1 2">
    <name type="scientific">Pandoraea communis</name>
    <dbReference type="NCBI Taxonomy" id="2508297"/>
    <lineage>
        <taxon>Bacteria</taxon>
        <taxon>Pseudomonadati</taxon>
        <taxon>Pseudomonadota</taxon>
        <taxon>Betaproteobacteria</taxon>
        <taxon>Burkholderiales</taxon>
        <taxon>Burkholderiaceae</taxon>
        <taxon>Pandoraea</taxon>
    </lineage>
</organism>
<dbReference type="RefSeq" id="WP_174979567.1">
    <property type="nucleotide sequence ID" value="NZ_CABPSJ010000003.1"/>
</dbReference>